<proteinExistence type="predicted"/>
<name>A0A3G9J7Y0_9FIRM</name>
<sequence length="274" mass="32773">MEKLTMSEIQKESLKVLLKIDEICEKEGLVYYLAYGTLIGAVRHHGYIPWDDDVDIWMPRKDYEAFKKYFLEHEEELKPFKYCCRENTKNYEYYIPRISNMDFAYHTTKKGKKPFDIGVFVDIYPLDGEGNDRSWESVFNKIISINRNYSMYLSGKSSSQWYKTLGKFPKHVMLKVKKGKDYPQHVNQEVDAVLKQYSKDTDTYIGCPAWTEEFTQYRREWFGKPVKIEFAGHMLNAPEHYHELLTTEYGDYMQLPPEEQRVSTHDYYITRRKK</sequence>
<gene>
    <name evidence="2" type="ORF">SG0102_22710</name>
</gene>
<dbReference type="PANTHER" id="PTHR43404:SF2">
    <property type="entry name" value="LIPOPOLYSACCHARIDE CHOLINEPHOSPHOTRANSFERASE LICD"/>
    <property type="match status" value="1"/>
</dbReference>
<keyword evidence="3" id="KW-1185">Reference proteome</keyword>
<dbReference type="EMBL" id="AP019309">
    <property type="protein sequence ID" value="BBH27337.1"/>
    <property type="molecule type" value="Genomic_DNA"/>
</dbReference>
<evidence type="ECO:0000313" key="3">
    <source>
        <dbReference type="Proteomes" id="UP000268059"/>
    </source>
</evidence>
<evidence type="ECO:0000313" key="2">
    <source>
        <dbReference type="EMBL" id="BBH27337.1"/>
    </source>
</evidence>
<dbReference type="OrthoDB" id="9786100at2"/>
<dbReference type="PANTHER" id="PTHR43404">
    <property type="entry name" value="LIPOPOLYSACCHARIDE CHOLINEPHOSPHOTRANSFERASE LICD"/>
    <property type="match status" value="1"/>
</dbReference>
<dbReference type="Proteomes" id="UP000268059">
    <property type="component" value="Chromosome"/>
</dbReference>
<accession>A0A3G9J7Y0</accession>
<keyword evidence="2" id="KW-0808">Transferase</keyword>
<dbReference type="InterPro" id="IPR052942">
    <property type="entry name" value="LPS_cholinephosphotransferase"/>
</dbReference>
<protein>
    <submittedName>
        <fullName evidence="2">LPS cholinephosphotransferase</fullName>
    </submittedName>
</protein>
<feature type="domain" description="LicD/FKTN/FKRP nucleotidyltransferase" evidence="1">
    <location>
        <begin position="24"/>
        <end position="250"/>
    </location>
</feature>
<dbReference type="InterPro" id="IPR007074">
    <property type="entry name" value="LicD/FKTN/FKRP_NTP_transf"/>
</dbReference>
<dbReference type="RefSeq" id="WP_125120076.1">
    <property type="nucleotide sequence ID" value="NZ_AP019309.1"/>
</dbReference>
<dbReference type="GO" id="GO:0016740">
    <property type="term" value="F:transferase activity"/>
    <property type="evidence" value="ECO:0007669"/>
    <property type="project" value="UniProtKB-KW"/>
</dbReference>
<organism evidence="2 3">
    <name type="scientific">Intestinibaculum porci</name>
    <dbReference type="NCBI Taxonomy" id="2487118"/>
    <lineage>
        <taxon>Bacteria</taxon>
        <taxon>Bacillati</taxon>
        <taxon>Bacillota</taxon>
        <taxon>Erysipelotrichia</taxon>
        <taxon>Erysipelotrichales</taxon>
        <taxon>Erysipelotrichaceae</taxon>
        <taxon>Intestinibaculum</taxon>
    </lineage>
</organism>
<dbReference type="KEGG" id="ebm:SG0102_22710"/>
<dbReference type="AlphaFoldDB" id="A0A3G9J7Y0"/>
<dbReference type="Pfam" id="PF04991">
    <property type="entry name" value="LicD"/>
    <property type="match status" value="1"/>
</dbReference>
<dbReference type="InParanoid" id="A0A3G9J7Y0"/>
<reference evidence="2 3" key="1">
    <citation type="submission" date="2018-11" db="EMBL/GenBank/DDBJ databases">
        <title>Novel Erysipelotrichaceae bacterium isolated from small intestine of a swine.</title>
        <authorList>
            <person name="Kim J.S."/>
            <person name="Choe H."/>
            <person name="Lee Y.R."/>
            <person name="Kim K.M."/>
            <person name="Park D.S."/>
        </authorList>
    </citation>
    <scope>NUCLEOTIDE SEQUENCE [LARGE SCALE GENOMIC DNA]</scope>
    <source>
        <strain evidence="2 3">SG0102</strain>
    </source>
</reference>
<evidence type="ECO:0000259" key="1">
    <source>
        <dbReference type="Pfam" id="PF04991"/>
    </source>
</evidence>
<dbReference type="GO" id="GO:0009100">
    <property type="term" value="P:glycoprotein metabolic process"/>
    <property type="evidence" value="ECO:0007669"/>
    <property type="project" value="UniProtKB-ARBA"/>
</dbReference>